<keyword evidence="4" id="KW-0411">Iron-sulfur</keyword>
<dbReference type="InterPro" id="IPR017941">
    <property type="entry name" value="Rieske_2Fe-2S"/>
</dbReference>
<keyword evidence="7" id="KW-1185">Reference proteome</keyword>
<sequence>MPAPEIPDDAPRLDIGAADELPEGEVMRVDAEDSGHDGDIAVVHAEDGGFFGLDDECSHESVSLSDGFVEEDTLECPMHASAFCLKTGKPETPPALAPVKTHLVTVEDGRLVLYPGVPHPEARTS</sequence>
<dbReference type="InterPro" id="IPR036922">
    <property type="entry name" value="Rieske_2Fe-2S_sf"/>
</dbReference>
<dbReference type="RefSeq" id="WP_344722185.1">
    <property type="nucleotide sequence ID" value="NZ_BAAAYG010000016.1"/>
</dbReference>
<evidence type="ECO:0000259" key="5">
    <source>
        <dbReference type="PROSITE" id="PS51296"/>
    </source>
</evidence>
<dbReference type="Pfam" id="PF00355">
    <property type="entry name" value="Rieske"/>
    <property type="match status" value="1"/>
</dbReference>
<evidence type="ECO:0000256" key="2">
    <source>
        <dbReference type="ARBA" id="ARBA00022723"/>
    </source>
</evidence>
<dbReference type="PANTHER" id="PTHR21496:SF23">
    <property type="entry name" value="3-PHENYLPROPIONATE_CINNAMIC ACID DIOXYGENASE FERREDOXIN SUBUNIT"/>
    <property type="match status" value="1"/>
</dbReference>
<dbReference type="Proteomes" id="UP001501736">
    <property type="component" value="Unassembled WGS sequence"/>
</dbReference>
<evidence type="ECO:0000313" key="7">
    <source>
        <dbReference type="Proteomes" id="UP001501736"/>
    </source>
</evidence>
<dbReference type="EMBL" id="BAAAYG010000016">
    <property type="protein sequence ID" value="GAA3288248.1"/>
    <property type="molecule type" value="Genomic_DNA"/>
</dbReference>
<dbReference type="CDD" id="cd03528">
    <property type="entry name" value="Rieske_RO_ferredoxin"/>
    <property type="match status" value="1"/>
</dbReference>
<reference evidence="7" key="1">
    <citation type="journal article" date="2019" name="Int. J. Syst. Evol. Microbiol.">
        <title>The Global Catalogue of Microorganisms (GCM) 10K type strain sequencing project: providing services to taxonomists for standard genome sequencing and annotation.</title>
        <authorList>
            <consortium name="The Broad Institute Genomics Platform"/>
            <consortium name="The Broad Institute Genome Sequencing Center for Infectious Disease"/>
            <person name="Wu L."/>
            <person name="Ma J."/>
        </authorList>
    </citation>
    <scope>NUCLEOTIDE SEQUENCE [LARGE SCALE GENOMIC DNA]</scope>
    <source>
        <strain evidence="7">JCM 11483</strain>
    </source>
</reference>
<gene>
    <name evidence="6" type="ORF">GCM10020260_26400</name>
</gene>
<evidence type="ECO:0000256" key="3">
    <source>
        <dbReference type="ARBA" id="ARBA00023004"/>
    </source>
</evidence>
<keyword evidence="2" id="KW-0479">Metal-binding</keyword>
<dbReference type="PROSITE" id="PS51296">
    <property type="entry name" value="RIESKE"/>
    <property type="match status" value="1"/>
</dbReference>
<evidence type="ECO:0000313" key="6">
    <source>
        <dbReference type="EMBL" id="GAA3288248.1"/>
    </source>
</evidence>
<comment type="caution">
    <text evidence="6">The sequence shown here is derived from an EMBL/GenBank/DDBJ whole genome shotgun (WGS) entry which is preliminary data.</text>
</comment>
<dbReference type="Gene3D" id="2.102.10.10">
    <property type="entry name" value="Rieske [2Fe-2S] iron-sulphur domain"/>
    <property type="match status" value="1"/>
</dbReference>
<protein>
    <submittedName>
        <fullName evidence="6">Non-heme iron oxygenase ferredoxin subunit</fullName>
    </submittedName>
</protein>
<dbReference type="PANTHER" id="PTHR21496">
    <property type="entry name" value="FERREDOXIN-RELATED"/>
    <property type="match status" value="1"/>
</dbReference>
<organism evidence="6 7">
    <name type="scientific">Nesterenkonia halobia</name>
    <dbReference type="NCBI Taxonomy" id="37922"/>
    <lineage>
        <taxon>Bacteria</taxon>
        <taxon>Bacillati</taxon>
        <taxon>Actinomycetota</taxon>
        <taxon>Actinomycetes</taxon>
        <taxon>Micrococcales</taxon>
        <taxon>Micrococcaceae</taxon>
        <taxon>Nesterenkonia</taxon>
    </lineage>
</organism>
<proteinExistence type="predicted"/>
<evidence type="ECO:0000256" key="1">
    <source>
        <dbReference type="ARBA" id="ARBA00022714"/>
    </source>
</evidence>
<keyword evidence="1" id="KW-0001">2Fe-2S</keyword>
<name>A0ABP6RFC9_9MICC</name>
<dbReference type="SUPFAM" id="SSF50022">
    <property type="entry name" value="ISP domain"/>
    <property type="match status" value="1"/>
</dbReference>
<accession>A0ABP6RFC9</accession>
<keyword evidence="3" id="KW-0408">Iron</keyword>
<evidence type="ECO:0000256" key="4">
    <source>
        <dbReference type="ARBA" id="ARBA00023014"/>
    </source>
</evidence>
<feature type="domain" description="Rieske" evidence="5">
    <location>
        <begin position="13"/>
        <end position="113"/>
    </location>
</feature>